<reference evidence="11" key="1">
    <citation type="journal article" date="2023" name="IScience">
        <title>Live-bearing cockroach genome reveals convergent evolutionary mechanisms linked to viviparity in insects and beyond.</title>
        <authorList>
            <person name="Fouks B."/>
            <person name="Harrison M.C."/>
            <person name="Mikhailova A.A."/>
            <person name="Marchal E."/>
            <person name="English S."/>
            <person name="Carruthers M."/>
            <person name="Jennings E.C."/>
            <person name="Chiamaka E.L."/>
            <person name="Frigard R.A."/>
            <person name="Pippel M."/>
            <person name="Attardo G.M."/>
            <person name="Benoit J.B."/>
            <person name="Bornberg-Bauer E."/>
            <person name="Tobe S.S."/>
        </authorList>
    </citation>
    <scope>NUCLEOTIDE SEQUENCE</scope>
    <source>
        <strain evidence="11">Stay&amp;Tobe</strain>
    </source>
</reference>
<evidence type="ECO:0000256" key="5">
    <source>
        <dbReference type="ARBA" id="ARBA00023002"/>
    </source>
</evidence>
<dbReference type="Pfam" id="PF04777">
    <property type="entry name" value="Evr1_Alr"/>
    <property type="match status" value="1"/>
</dbReference>
<dbReference type="PANTHER" id="PTHR12645">
    <property type="entry name" value="ALR/ERV"/>
    <property type="match status" value="1"/>
</dbReference>
<dbReference type="EMBL" id="JASPKZ010005677">
    <property type="protein sequence ID" value="KAJ9588490.1"/>
    <property type="molecule type" value="Genomic_DNA"/>
</dbReference>
<dbReference type="EC" id="1.8.3.2" evidence="9"/>
<dbReference type="GO" id="GO:0005758">
    <property type="term" value="C:mitochondrial intermembrane space"/>
    <property type="evidence" value="ECO:0007669"/>
    <property type="project" value="UniProtKB-SubCell"/>
</dbReference>
<dbReference type="GO" id="GO:0050660">
    <property type="term" value="F:flavin adenine dinucleotide binding"/>
    <property type="evidence" value="ECO:0007669"/>
    <property type="project" value="TreeGrafter"/>
</dbReference>
<comment type="catalytic activity">
    <reaction evidence="8 9">
        <text>2 R'C(R)SH + O2 = R'C(R)S-S(R)CR' + H2O2</text>
        <dbReference type="Rhea" id="RHEA:17357"/>
        <dbReference type="ChEBI" id="CHEBI:15379"/>
        <dbReference type="ChEBI" id="CHEBI:16240"/>
        <dbReference type="ChEBI" id="CHEBI:16520"/>
        <dbReference type="ChEBI" id="CHEBI:17412"/>
        <dbReference type="EC" id="1.8.3.2"/>
    </reaction>
</comment>
<name>A0AAD8EFD9_DIPPU</name>
<evidence type="ECO:0000256" key="7">
    <source>
        <dbReference type="ARBA" id="ARBA00023157"/>
    </source>
</evidence>
<comment type="cofactor">
    <cofactor evidence="1 9">
        <name>FAD</name>
        <dbReference type="ChEBI" id="CHEBI:57692"/>
    </cofactor>
</comment>
<evidence type="ECO:0000256" key="2">
    <source>
        <dbReference type="ARBA" id="ARBA00004569"/>
    </source>
</evidence>
<feature type="non-terminal residue" evidence="11">
    <location>
        <position position="130"/>
    </location>
</feature>
<sequence length="130" mass="15362">YASVDSTRKSDVQTPMRKDCPLDKDELEKCRRCFLHSMAAYYPDKPTKQQKEDMSKFFTIFSRFYPCHHCAEDLREQLKTNPPLTSSQHELSQWLCRIHNNVNVRLGKPVFDCSKVNERWRDGWLDGSCD</sequence>
<organism evidence="11 12">
    <name type="scientific">Diploptera punctata</name>
    <name type="common">Pacific beetle cockroach</name>
    <dbReference type="NCBI Taxonomy" id="6984"/>
    <lineage>
        <taxon>Eukaryota</taxon>
        <taxon>Metazoa</taxon>
        <taxon>Ecdysozoa</taxon>
        <taxon>Arthropoda</taxon>
        <taxon>Hexapoda</taxon>
        <taxon>Insecta</taxon>
        <taxon>Pterygota</taxon>
        <taxon>Neoptera</taxon>
        <taxon>Polyneoptera</taxon>
        <taxon>Dictyoptera</taxon>
        <taxon>Blattodea</taxon>
        <taxon>Blaberoidea</taxon>
        <taxon>Blaberidae</taxon>
        <taxon>Diplopterinae</taxon>
        <taxon>Diploptera</taxon>
    </lineage>
</organism>
<keyword evidence="3 9" id="KW-0285">Flavoprotein</keyword>
<protein>
    <recommendedName>
        <fullName evidence="9">Sulfhydryl oxidase</fullName>
        <ecNumber evidence="9">1.8.3.2</ecNumber>
    </recommendedName>
</protein>
<keyword evidence="5 9" id="KW-0560">Oxidoreductase</keyword>
<dbReference type="AlphaFoldDB" id="A0AAD8EFD9"/>
<evidence type="ECO:0000256" key="8">
    <source>
        <dbReference type="ARBA" id="ARBA00048864"/>
    </source>
</evidence>
<comment type="subcellular location">
    <subcellularLocation>
        <location evidence="2">Mitochondrion intermembrane space</location>
    </subcellularLocation>
</comment>
<dbReference type="PANTHER" id="PTHR12645:SF0">
    <property type="entry name" value="FAD-LINKED SULFHYDRYL OXIDASE ALR"/>
    <property type="match status" value="1"/>
</dbReference>
<dbReference type="SUPFAM" id="SSF69000">
    <property type="entry name" value="FAD-dependent thiol oxidase"/>
    <property type="match status" value="1"/>
</dbReference>
<reference evidence="11" key="2">
    <citation type="submission" date="2023-05" db="EMBL/GenBank/DDBJ databases">
        <authorList>
            <person name="Fouks B."/>
        </authorList>
    </citation>
    <scope>NUCLEOTIDE SEQUENCE</scope>
    <source>
        <strain evidence="11">Stay&amp;Tobe</strain>
        <tissue evidence="11">Testes</tissue>
    </source>
</reference>
<proteinExistence type="predicted"/>
<keyword evidence="6" id="KW-0496">Mitochondrion</keyword>
<gene>
    <name evidence="11" type="ORF">L9F63_018146</name>
</gene>
<keyword evidence="12" id="KW-1185">Reference proteome</keyword>
<keyword evidence="4 9" id="KW-0274">FAD</keyword>
<dbReference type="Proteomes" id="UP001233999">
    <property type="component" value="Unassembled WGS sequence"/>
</dbReference>
<evidence type="ECO:0000313" key="11">
    <source>
        <dbReference type="EMBL" id="KAJ9588490.1"/>
    </source>
</evidence>
<evidence type="ECO:0000256" key="6">
    <source>
        <dbReference type="ARBA" id="ARBA00023128"/>
    </source>
</evidence>
<dbReference type="PROSITE" id="PS51324">
    <property type="entry name" value="ERV_ALR"/>
    <property type="match status" value="1"/>
</dbReference>
<keyword evidence="7" id="KW-1015">Disulfide bond</keyword>
<evidence type="ECO:0000259" key="10">
    <source>
        <dbReference type="PROSITE" id="PS51324"/>
    </source>
</evidence>
<feature type="domain" description="ERV/ALR sulfhydryl oxidase" evidence="10">
    <location>
        <begin position="20"/>
        <end position="120"/>
    </location>
</feature>
<comment type="caution">
    <text evidence="11">The sequence shown here is derived from an EMBL/GenBank/DDBJ whole genome shotgun (WGS) entry which is preliminary data.</text>
</comment>
<dbReference type="InterPro" id="IPR017905">
    <property type="entry name" value="ERV/ALR_sulphydryl_oxidase"/>
</dbReference>
<dbReference type="Gene3D" id="1.20.120.310">
    <property type="entry name" value="ERV/ALR sulfhydryl oxidase domain"/>
    <property type="match status" value="1"/>
</dbReference>
<evidence type="ECO:0000256" key="9">
    <source>
        <dbReference type="RuleBase" id="RU371123"/>
    </source>
</evidence>
<evidence type="ECO:0000256" key="1">
    <source>
        <dbReference type="ARBA" id="ARBA00001974"/>
    </source>
</evidence>
<dbReference type="InterPro" id="IPR036774">
    <property type="entry name" value="ERV/ALR_sulphydryl_oxid_sf"/>
</dbReference>
<dbReference type="FunFam" id="1.20.120.310:FF:000003">
    <property type="entry name" value="Sulfhydryl oxidase"/>
    <property type="match status" value="1"/>
</dbReference>
<dbReference type="InterPro" id="IPR039799">
    <property type="entry name" value="ALR/ERV"/>
</dbReference>
<evidence type="ECO:0000313" key="12">
    <source>
        <dbReference type="Proteomes" id="UP001233999"/>
    </source>
</evidence>
<dbReference type="GO" id="GO:0016971">
    <property type="term" value="F:flavin-dependent sulfhydryl oxidase activity"/>
    <property type="evidence" value="ECO:0007669"/>
    <property type="project" value="InterPro"/>
</dbReference>
<evidence type="ECO:0000256" key="4">
    <source>
        <dbReference type="ARBA" id="ARBA00022827"/>
    </source>
</evidence>
<accession>A0AAD8EFD9</accession>
<evidence type="ECO:0000256" key="3">
    <source>
        <dbReference type="ARBA" id="ARBA00022630"/>
    </source>
</evidence>